<organism evidence="6 7">
    <name type="scientific">Holothuria leucospilota</name>
    <name type="common">Black long sea cucumber</name>
    <name type="synonym">Mertensiothuria leucospilota</name>
    <dbReference type="NCBI Taxonomy" id="206669"/>
    <lineage>
        <taxon>Eukaryota</taxon>
        <taxon>Metazoa</taxon>
        <taxon>Echinodermata</taxon>
        <taxon>Eleutherozoa</taxon>
        <taxon>Echinozoa</taxon>
        <taxon>Holothuroidea</taxon>
        <taxon>Aspidochirotacea</taxon>
        <taxon>Aspidochirotida</taxon>
        <taxon>Holothuriidae</taxon>
        <taxon>Holothuria</taxon>
    </lineage>
</organism>
<dbReference type="Gene3D" id="3.30.160.360">
    <property type="match status" value="1"/>
</dbReference>
<feature type="region of interest" description="Disordered" evidence="4">
    <location>
        <begin position="1"/>
        <end position="97"/>
    </location>
</feature>
<dbReference type="PROSITE" id="PS51913">
    <property type="entry name" value="HTH_HARE"/>
    <property type="match status" value="1"/>
</dbReference>
<dbReference type="GO" id="GO:0005634">
    <property type="term" value="C:nucleus"/>
    <property type="evidence" value="ECO:0007669"/>
    <property type="project" value="UniProtKB-SubCell"/>
</dbReference>
<dbReference type="Proteomes" id="UP001152320">
    <property type="component" value="Chromosome 21"/>
</dbReference>
<dbReference type="OrthoDB" id="285793at2759"/>
<comment type="subcellular location">
    <subcellularLocation>
        <location evidence="1">Nucleus</location>
    </subcellularLocation>
</comment>
<dbReference type="SMART" id="SM00541">
    <property type="entry name" value="FYRN"/>
    <property type="match status" value="1"/>
</dbReference>
<feature type="compositionally biased region" description="Basic residues" evidence="4">
    <location>
        <begin position="449"/>
        <end position="465"/>
    </location>
</feature>
<keyword evidence="3" id="KW-0539">Nucleus</keyword>
<dbReference type="InterPro" id="IPR040092">
    <property type="entry name" value="TBRG1"/>
</dbReference>
<dbReference type="PROSITE" id="PS51543">
    <property type="entry name" value="FYRC"/>
    <property type="match status" value="1"/>
</dbReference>
<protein>
    <submittedName>
        <fullName evidence="6">Transforming growth factor beta regulator 1</fullName>
    </submittedName>
</protein>
<dbReference type="Pfam" id="PF05964">
    <property type="entry name" value="FYRN"/>
    <property type="match status" value="1"/>
</dbReference>
<dbReference type="Pfam" id="PF24237">
    <property type="entry name" value="INO80E"/>
    <property type="match status" value="1"/>
</dbReference>
<sequence length="763" mass="85793">MADGANSYHPPATTMSVVPPSTISPQTMTAQPPPSYHPPATTMSAVPPSTLSPQTMNAQHPPSYHPPTTSMSVVSPSTLSPQTMNNQPPLPYHPPKTTMSVVPPSTLSPQTMNVQPPPSSSECFVQALGHDYNAIPVSAHFPRDVSPRTTTTHPPFPMPPLSLLSNNMPGVRLGTFPSVPAGMMELRSPQMNHQPPNFMQTHPNFQIPFQALSPNMVPLESPSPTALSQGFMYNSVPTFSPPFHQTSNVNMSHRKAPEVKDKPGVGWLDAAQKVLEASSVPLHIDEIKKRISERDLLRSNTRSTLEAALHKDIQRGSKRFRKVKDKVYRLVTPEELTAQVKKQIEMNSSRHNASSSSSQLVVGQSEQTNKKQRCKKNYLYLKRVVKQLVFENAALADCLAQTEQKLTRAKTERRFLLNRLLCYMGMTRDMSLLEVKSRKTEKEVDRRPDNKKRKDHRNKHRHKRTKRLKVMCNTMIHADERILKIPASGAMEQEETEIPKKKATVMTTKHYMLPIPLQPSGDPIFPIELSNLTVQSLGVIKFDRPKYHDKNHIYPPGYTSQRLYAHYSDPSVSMWYTCKILDGGLTPLFEIHCGDGGNQKFTGETINTCHQRLMEAVNKASGKRLVDDTRGSGAEFFGISNPTICNLIQNQPDADKCHSYKRMQFETCPEKDRKKLRSWCAEDPRIDYNALQRSREGFQRRLEFDGPSARLTFNTMTDSDRLRVFLNRTNASQLQPLTSSMSSLDDLSTNDGDADNSDHIDVT</sequence>
<feature type="compositionally biased region" description="Basic and acidic residues" evidence="4">
    <location>
        <begin position="438"/>
        <end position="448"/>
    </location>
</feature>
<comment type="caution">
    <text evidence="6">The sequence shown here is derived from an EMBL/GenBank/DDBJ whole genome shotgun (WGS) entry which is preliminary data.</text>
</comment>
<evidence type="ECO:0000313" key="7">
    <source>
        <dbReference type="Proteomes" id="UP001152320"/>
    </source>
</evidence>
<dbReference type="AlphaFoldDB" id="A0A9Q0YG09"/>
<feature type="domain" description="HTH HARE-type" evidence="5">
    <location>
        <begin position="265"/>
        <end position="333"/>
    </location>
</feature>
<dbReference type="PANTHER" id="PTHR22715">
    <property type="entry name" value="TRANSFORMING GROWTH FACTOR BETA REGULATED GENE 1"/>
    <property type="match status" value="1"/>
</dbReference>
<evidence type="ECO:0000256" key="4">
    <source>
        <dbReference type="SAM" id="MobiDB-lite"/>
    </source>
</evidence>
<keyword evidence="7" id="KW-1185">Reference proteome</keyword>
<proteinExistence type="predicted"/>
<feature type="compositionally biased region" description="Low complexity" evidence="4">
    <location>
        <begin position="737"/>
        <end position="749"/>
    </location>
</feature>
<dbReference type="InterPro" id="IPR056515">
    <property type="entry name" value="INO80E_N"/>
</dbReference>
<dbReference type="EMBL" id="JAIZAY010000021">
    <property type="protein sequence ID" value="KAJ8022073.1"/>
    <property type="molecule type" value="Genomic_DNA"/>
</dbReference>
<feature type="region of interest" description="Disordered" evidence="4">
    <location>
        <begin position="438"/>
        <end position="465"/>
    </location>
</feature>
<evidence type="ECO:0000256" key="1">
    <source>
        <dbReference type="ARBA" id="ARBA00004123"/>
    </source>
</evidence>
<gene>
    <name evidence="6" type="ORF">HOLleu_39463</name>
</gene>
<dbReference type="PANTHER" id="PTHR22715:SF0">
    <property type="entry name" value="TRANSFORMING GROWTH FACTOR BETA REGULATOR 1"/>
    <property type="match status" value="1"/>
</dbReference>
<dbReference type="GO" id="GO:0006355">
    <property type="term" value="P:regulation of DNA-templated transcription"/>
    <property type="evidence" value="ECO:0007669"/>
    <property type="project" value="InterPro"/>
</dbReference>
<keyword evidence="2" id="KW-0804">Transcription</keyword>
<dbReference type="PROSITE" id="PS51542">
    <property type="entry name" value="FYRN"/>
    <property type="match status" value="1"/>
</dbReference>
<dbReference type="InterPro" id="IPR007759">
    <property type="entry name" value="Asxl_HARE-HTH"/>
</dbReference>
<feature type="compositionally biased region" description="Polar residues" evidence="4">
    <location>
        <begin position="41"/>
        <end position="60"/>
    </location>
</feature>
<dbReference type="InterPro" id="IPR003888">
    <property type="entry name" value="FYrich_N"/>
</dbReference>
<feature type="region of interest" description="Disordered" evidence="4">
    <location>
        <begin position="736"/>
        <end position="763"/>
    </location>
</feature>
<evidence type="ECO:0000256" key="2">
    <source>
        <dbReference type="ARBA" id="ARBA00023163"/>
    </source>
</evidence>
<feature type="compositionally biased region" description="Low complexity" evidence="4">
    <location>
        <begin position="66"/>
        <end position="81"/>
    </location>
</feature>
<dbReference type="Pfam" id="PF05066">
    <property type="entry name" value="HARE-HTH"/>
    <property type="match status" value="1"/>
</dbReference>
<dbReference type="SMART" id="SM00542">
    <property type="entry name" value="FYRC"/>
    <property type="match status" value="1"/>
</dbReference>
<dbReference type="InterPro" id="IPR003889">
    <property type="entry name" value="FYrich_C"/>
</dbReference>
<evidence type="ECO:0000313" key="6">
    <source>
        <dbReference type="EMBL" id="KAJ8022073.1"/>
    </source>
</evidence>
<evidence type="ECO:0000259" key="5">
    <source>
        <dbReference type="PROSITE" id="PS51913"/>
    </source>
</evidence>
<dbReference type="Pfam" id="PF05965">
    <property type="entry name" value="FYRC"/>
    <property type="match status" value="1"/>
</dbReference>
<accession>A0A9Q0YG09</accession>
<name>A0A9Q0YG09_HOLLE</name>
<feature type="compositionally biased region" description="Polar residues" evidence="4">
    <location>
        <begin position="13"/>
        <end position="30"/>
    </location>
</feature>
<dbReference type="GO" id="GO:0051726">
    <property type="term" value="P:regulation of cell cycle"/>
    <property type="evidence" value="ECO:0007669"/>
    <property type="project" value="TreeGrafter"/>
</dbReference>
<reference evidence="6" key="1">
    <citation type="submission" date="2021-10" db="EMBL/GenBank/DDBJ databases">
        <title>Tropical sea cucumber genome reveals ecological adaptation and Cuvierian tubules defense mechanism.</title>
        <authorList>
            <person name="Chen T."/>
        </authorList>
    </citation>
    <scope>NUCLEOTIDE SEQUENCE</scope>
    <source>
        <strain evidence="6">Nanhai2018</strain>
        <tissue evidence="6">Muscle</tissue>
    </source>
</reference>
<evidence type="ECO:0000256" key="3">
    <source>
        <dbReference type="ARBA" id="ARBA00023242"/>
    </source>
</evidence>